<comment type="subcellular location">
    <subcellularLocation>
        <location evidence="1">Nucleus</location>
    </subcellularLocation>
</comment>
<evidence type="ECO:0000313" key="6">
    <source>
        <dbReference type="Proteomes" id="UP000499080"/>
    </source>
</evidence>
<reference evidence="4 6" key="1">
    <citation type="journal article" date="2019" name="Sci. Rep.">
        <title>Orb-weaving spider Araneus ventricosus genome elucidates the spidroin gene catalogue.</title>
        <authorList>
            <person name="Kono N."/>
            <person name="Nakamura H."/>
            <person name="Ohtoshi R."/>
            <person name="Moran D.A.P."/>
            <person name="Shinohara A."/>
            <person name="Yoshida Y."/>
            <person name="Fujiwara M."/>
            <person name="Mori M."/>
            <person name="Tomita M."/>
            <person name="Arakawa K."/>
        </authorList>
    </citation>
    <scope>NUCLEOTIDE SEQUENCE [LARGE SCALE GENOMIC DNA]</scope>
</reference>
<dbReference type="EMBL" id="BGPR01037387">
    <property type="protein sequence ID" value="GBO12954.1"/>
    <property type="molecule type" value="Genomic_DNA"/>
</dbReference>
<feature type="domain" description="HTH psq-type" evidence="3">
    <location>
        <begin position="89"/>
        <end position="125"/>
    </location>
</feature>
<dbReference type="InterPro" id="IPR007889">
    <property type="entry name" value="HTH_Psq"/>
</dbReference>
<dbReference type="AlphaFoldDB" id="A0A4Y2UL75"/>
<dbReference type="EMBL" id="BGPR01037388">
    <property type="protein sequence ID" value="GBO12956.1"/>
    <property type="molecule type" value="Genomic_DNA"/>
</dbReference>
<sequence>MPRKSAIYNIVDVFISELQLRFIADFYGILPLEGLIPSKKAIHNGNDIIHAALKYNWYFRSSEFQLKSEFKILGAKSDNMVKLHQKWDENNMNEAIEKVITMEMIIREASERYSVPKRTIRDKVKDFAEGEKVTRFPLLFVFPRVRLDNEFKKDASLGSGFDGQPSGWITAEHFLKWLKMFVERVNPSEKNPVLLIVDGLSSHKDLNVITFTKEDHIHMLRFPPHTSQTSSHLIG</sequence>
<evidence type="ECO:0000256" key="1">
    <source>
        <dbReference type="ARBA" id="ARBA00004123"/>
    </source>
</evidence>
<evidence type="ECO:0000313" key="5">
    <source>
        <dbReference type="EMBL" id="GBO12956.1"/>
    </source>
</evidence>
<dbReference type="Pfam" id="PF05225">
    <property type="entry name" value="HTH_psq"/>
    <property type="match status" value="1"/>
</dbReference>
<dbReference type="InterPro" id="IPR009057">
    <property type="entry name" value="Homeodomain-like_sf"/>
</dbReference>
<dbReference type="GO" id="GO:0003677">
    <property type="term" value="F:DNA binding"/>
    <property type="evidence" value="ECO:0007669"/>
    <property type="project" value="InterPro"/>
</dbReference>
<dbReference type="InterPro" id="IPR004875">
    <property type="entry name" value="DDE_SF_endonuclease_dom"/>
</dbReference>
<dbReference type="Pfam" id="PF03184">
    <property type="entry name" value="DDE_1"/>
    <property type="match status" value="1"/>
</dbReference>
<accession>A0A4Y2UL75</accession>
<comment type="caution">
    <text evidence="4">The sequence shown here is derived from an EMBL/GenBank/DDBJ whole genome shotgun (WGS) entry which is preliminary data.</text>
</comment>
<dbReference type="Gene3D" id="1.10.10.60">
    <property type="entry name" value="Homeodomain-like"/>
    <property type="match status" value="1"/>
</dbReference>
<dbReference type="GO" id="GO:0005634">
    <property type="term" value="C:nucleus"/>
    <property type="evidence" value="ECO:0007669"/>
    <property type="project" value="UniProtKB-SubCell"/>
</dbReference>
<gene>
    <name evidence="5" type="ORF">AVEN_128681_1</name>
    <name evidence="4" type="ORF">AVEN_28432_1</name>
</gene>
<evidence type="ECO:0000259" key="3">
    <source>
        <dbReference type="Pfam" id="PF05225"/>
    </source>
</evidence>
<feature type="domain" description="DDE-1" evidence="2">
    <location>
        <begin position="152"/>
        <end position="230"/>
    </location>
</feature>
<dbReference type="Proteomes" id="UP000499080">
    <property type="component" value="Unassembled WGS sequence"/>
</dbReference>
<protein>
    <recommendedName>
        <fullName evidence="7">DDE-1 domain-containing protein</fullName>
    </recommendedName>
</protein>
<keyword evidence="6" id="KW-1185">Reference proteome</keyword>
<name>A0A4Y2UL75_ARAVE</name>
<proteinExistence type="predicted"/>
<evidence type="ECO:0000259" key="2">
    <source>
        <dbReference type="Pfam" id="PF03184"/>
    </source>
</evidence>
<evidence type="ECO:0000313" key="4">
    <source>
        <dbReference type="EMBL" id="GBO12954.1"/>
    </source>
</evidence>
<evidence type="ECO:0008006" key="7">
    <source>
        <dbReference type="Google" id="ProtNLM"/>
    </source>
</evidence>
<dbReference type="OrthoDB" id="6778307at2759"/>
<dbReference type="SUPFAM" id="SSF46689">
    <property type="entry name" value="Homeodomain-like"/>
    <property type="match status" value="1"/>
</dbReference>
<organism evidence="4 6">
    <name type="scientific">Araneus ventricosus</name>
    <name type="common">Orbweaver spider</name>
    <name type="synonym">Epeira ventricosa</name>
    <dbReference type="NCBI Taxonomy" id="182803"/>
    <lineage>
        <taxon>Eukaryota</taxon>
        <taxon>Metazoa</taxon>
        <taxon>Ecdysozoa</taxon>
        <taxon>Arthropoda</taxon>
        <taxon>Chelicerata</taxon>
        <taxon>Arachnida</taxon>
        <taxon>Araneae</taxon>
        <taxon>Araneomorphae</taxon>
        <taxon>Entelegynae</taxon>
        <taxon>Araneoidea</taxon>
        <taxon>Araneidae</taxon>
        <taxon>Araneus</taxon>
    </lineage>
</organism>